<dbReference type="EMBL" id="PREZ01000003">
    <property type="protein sequence ID" value="PPA70960.1"/>
    <property type="molecule type" value="Genomic_DNA"/>
</dbReference>
<keyword evidence="3" id="KW-1185">Reference proteome</keyword>
<reference evidence="2 3" key="1">
    <citation type="submission" date="2018-02" db="EMBL/GenBank/DDBJ databases">
        <title>Jeotgalibacillus proteolyticum sp. nov. a protease producing bacterium isolated from ocean sediments of Laizhou Bay.</title>
        <authorList>
            <person name="Li Y."/>
        </authorList>
    </citation>
    <scope>NUCLEOTIDE SEQUENCE [LARGE SCALE GENOMIC DNA]</scope>
    <source>
        <strain evidence="2 3">22-7</strain>
    </source>
</reference>
<dbReference type="RefSeq" id="WP_104057709.1">
    <property type="nucleotide sequence ID" value="NZ_PREZ01000003.1"/>
</dbReference>
<evidence type="ECO:0000313" key="3">
    <source>
        <dbReference type="Proteomes" id="UP000239047"/>
    </source>
</evidence>
<name>A0A2S5GD81_9BACL</name>
<accession>A0A2S5GD81</accession>
<keyword evidence="1" id="KW-0472">Membrane</keyword>
<keyword evidence="1" id="KW-1133">Transmembrane helix</keyword>
<sequence>MLLIIAVFVAGWVMVKYMYVMHKKYFIPYLIFQLGVTLLLVRVWMIRGIEGSTWGFNGLVMMAVGLISALIIFLYRRILTMNNVHKDE</sequence>
<protein>
    <submittedName>
        <fullName evidence="2">Uncharacterized protein</fullName>
    </submittedName>
</protein>
<evidence type="ECO:0000256" key="1">
    <source>
        <dbReference type="SAM" id="Phobius"/>
    </source>
</evidence>
<proteinExistence type="predicted"/>
<dbReference type="Proteomes" id="UP000239047">
    <property type="component" value="Unassembled WGS sequence"/>
</dbReference>
<dbReference type="OrthoDB" id="2991531at2"/>
<gene>
    <name evidence="2" type="ORF">C4B60_09255</name>
</gene>
<organism evidence="2 3">
    <name type="scientific">Jeotgalibacillus proteolyticus</name>
    <dbReference type="NCBI Taxonomy" id="2082395"/>
    <lineage>
        <taxon>Bacteria</taxon>
        <taxon>Bacillati</taxon>
        <taxon>Bacillota</taxon>
        <taxon>Bacilli</taxon>
        <taxon>Bacillales</taxon>
        <taxon>Caryophanaceae</taxon>
        <taxon>Jeotgalibacillus</taxon>
    </lineage>
</organism>
<evidence type="ECO:0000313" key="2">
    <source>
        <dbReference type="EMBL" id="PPA70960.1"/>
    </source>
</evidence>
<dbReference type="AlphaFoldDB" id="A0A2S5GD81"/>
<keyword evidence="1" id="KW-0812">Transmembrane</keyword>
<comment type="caution">
    <text evidence="2">The sequence shown here is derived from an EMBL/GenBank/DDBJ whole genome shotgun (WGS) entry which is preliminary data.</text>
</comment>
<feature type="transmembrane region" description="Helical" evidence="1">
    <location>
        <begin position="25"/>
        <end position="44"/>
    </location>
</feature>
<feature type="transmembrane region" description="Helical" evidence="1">
    <location>
        <begin position="56"/>
        <end position="75"/>
    </location>
</feature>